<feature type="transmembrane region" description="Helical" evidence="1">
    <location>
        <begin position="37"/>
        <end position="56"/>
    </location>
</feature>
<keyword evidence="1" id="KW-0472">Membrane</keyword>
<dbReference type="EMBL" id="LT991977">
    <property type="protein sequence ID" value="SPK75851.1"/>
    <property type="molecule type" value="Genomic_DNA"/>
</dbReference>
<name>A0A375HHD5_9BURK</name>
<evidence type="ECO:0000313" key="3">
    <source>
        <dbReference type="Proteomes" id="UP000255505"/>
    </source>
</evidence>
<evidence type="ECO:0000313" key="2">
    <source>
        <dbReference type="EMBL" id="SPK75851.1"/>
    </source>
</evidence>
<sequence length="79" mass="8607">MQYVYIGRNELVALVVGLVTGTLYSWLNLPIPAPNVTGGICAILFTYLGYLIVHAWRRTIAFGRPPASRRATAIDASGE</sequence>
<evidence type="ECO:0000256" key="1">
    <source>
        <dbReference type="SAM" id="Phobius"/>
    </source>
</evidence>
<gene>
    <name evidence="2" type="ORF">CT19425_MP70011</name>
</gene>
<organism evidence="2 3">
    <name type="scientific">Cupriavidus taiwanensis</name>
    <dbReference type="NCBI Taxonomy" id="164546"/>
    <lineage>
        <taxon>Bacteria</taxon>
        <taxon>Pseudomonadati</taxon>
        <taxon>Pseudomonadota</taxon>
        <taxon>Betaproteobacteria</taxon>
        <taxon>Burkholderiales</taxon>
        <taxon>Burkholderiaceae</taxon>
        <taxon>Cupriavidus</taxon>
    </lineage>
</organism>
<proteinExistence type="predicted"/>
<dbReference type="InterPro" id="IPR020017">
    <property type="entry name" value="XapX_domain"/>
</dbReference>
<protein>
    <recommendedName>
        <fullName evidence="4">XapX domain-containing protein</fullName>
    </recommendedName>
</protein>
<dbReference type="AlphaFoldDB" id="A0A375HHD5"/>
<keyword evidence="1" id="KW-0812">Transmembrane</keyword>
<dbReference type="RefSeq" id="WP_115665506.1">
    <property type="nucleotide sequence ID" value="NZ_JAYMSA010000003.1"/>
</dbReference>
<feature type="transmembrane region" description="Helical" evidence="1">
    <location>
        <begin position="12"/>
        <end position="31"/>
    </location>
</feature>
<reference evidence="2 3" key="1">
    <citation type="submission" date="2018-01" db="EMBL/GenBank/DDBJ databases">
        <authorList>
            <person name="Gaut B.S."/>
            <person name="Morton B.R."/>
            <person name="Clegg M.T."/>
            <person name="Duvall M.R."/>
        </authorList>
    </citation>
    <scope>NUCLEOTIDE SEQUENCE [LARGE SCALE GENOMIC DNA]</scope>
    <source>
        <strain evidence="2">Cupriavidus taiwanensis LMG 19425</strain>
        <plasmid evidence="3">Plasmid ii</plasmid>
    </source>
</reference>
<dbReference type="NCBIfam" id="TIGR03510">
    <property type="entry name" value="XapX"/>
    <property type="match status" value="1"/>
</dbReference>
<dbReference type="Proteomes" id="UP000255505">
    <property type="component" value="Plasmid II"/>
</dbReference>
<geneLocation type="plasmid" evidence="2">
    <name>II</name>
</geneLocation>
<keyword evidence="1" id="KW-1133">Transmembrane helix</keyword>
<accession>A0A375HHD5</accession>
<evidence type="ECO:0008006" key="4">
    <source>
        <dbReference type="Google" id="ProtNLM"/>
    </source>
</evidence>
<keyword evidence="2" id="KW-0614">Plasmid</keyword>